<proteinExistence type="predicted"/>
<protein>
    <recommendedName>
        <fullName evidence="4">DUF4352 domain-containing protein</fullName>
    </recommendedName>
</protein>
<sequence length="216" mass="21788">MSLRINGSHAAAVAVFVLALGLSGCGDDASEPAAGVAAQAAATTGTSGVPTESMPTTAQPPAVRRAPASPTPVLRNGHKPKPTASASARALREQVSYSDGLHLQVTRVVQGKISGQGPGVFNNRPTTSFDVTLTNSTARPVDLSAVVVSVSYGKPAVEAPPAYDDRSLDFGGVVQPGRTAKATYGFSVPAAQLGSVTLAIDIDGEHTVATMTGAAR</sequence>
<name>A0A0L6CKI2_9MICO</name>
<evidence type="ECO:0000256" key="1">
    <source>
        <dbReference type="SAM" id="MobiDB-lite"/>
    </source>
</evidence>
<gene>
    <name evidence="2" type="ORF">VV01_13990</name>
</gene>
<evidence type="ECO:0000313" key="3">
    <source>
        <dbReference type="Proteomes" id="UP000037397"/>
    </source>
</evidence>
<evidence type="ECO:0000313" key="2">
    <source>
        <dbReference type="EMBL" id="KNX38008.1"/>
    </source>
</evidence>
<feature type="compositionally biased region" description="Polar residues" evidence="1">
    <location>
        <begin position="49"/>
        <end position="59"/>
    </location>
</feature>
<reference evidence="3" key="1">
    <citation type="submission" date="2015-03" db="EMBL/GenBank/DDBJ databases">
        <title>Luteipulveratus halotolerans sp. nov., a novel actinobacterium (Dermacoccaceae) from Sarawak, Malaysia.</title>
        <authorList>
            <person name="Juboi H."/>
            <person name="Basik A."/>
            <person name="Shamsul S.S."/>
            <person name="Arnold P."/>
            <person name="Schmitt E.K."/>
            <person name="Sanglier J.-J."/>
            <person name="Yeo T."/>
        </authorList>
    </citation>
    <scope>NUCLEOTIDE SEQUENCE [LARGE SCALE GENOMIC DNA]</scope>
    <source>
        <strain evidence="3">C296001</strain>
    </source>
</reference>
<keyword evidence="3" id="KW-1185">Reference proteome</keyword>
<organism evidence="2 3">
    <name type="scientific">Luteipulveratus halotolerans</name>
    <dbReference type="NCBI Taxonomy" id="1631356"/>
    <lineage>
        <taxon>Bacteria</taxon>
        <taxon>Bacillati</taxon>
        <taxon>Actinomycetota</taxon>
        <taxon>Actinomycetes</taxon>
        <taxon>Micrococcales</taxon>
        <taxon>Dermacoccaceae</taxon>
        <taxon>Luteipulveratus</taxon>
    </lineage>
</organism>
<comment type="caution">
    <text evidence="2">The sequence shown here is derived from an EMBL/GenBank/DDBJ whole genome shotgun (WGS) entry which is preliminary data.</text>
</comment>
<dbReference type="RefSeq" id="WP_050670419.1">
    <property type="nucleotide sequence ID" value="NZ_LAIR01000002.1"/>
</dbReference>
<feature type="region of interest" description="Disordered" evidence="1">
    <location>
        <begin position="43"/>
        <end position="91"/>
    </location>
</feature>
<accession>A0A0L6CKI2</accession>
<dbReference type="PROSITE" id="PS51257">
    <property type="entry name" value="PROKAR_LIPOPROTEIN"/>
    <property type="match status" value="1"/>
</dbReference>
<dbReference type="Proteomes" id="UP000037397">
    <property type="component" value="Unassembled WGS sequence"/>
</dbReference>
<evidence type="ECO:0008006" key="4">
    <source>
        <dbReference type="Google" id="ProtNLM"/>
    </source>
</evidence>
<dbReference type="OrthoDB" id="3479818at2"/>
<dbReference type="STRING" id="1631356.VV01_13990"/>
<dbReference type="AlphaFoldDB" id="A0A0L6CKI2"/>
<dbReference type="EMBL" id="LAIR01000002">
    <property type="protein sequence ID" value="KNX38008.1"/>
    <property type="molecule type" value="Genomic_DNA"/>
</dbReference>